<gene>
    <name evidence="9" type="ORF">SAMN04489810_2427</name>
</gene>
<keyword evidence="3 7" id="KW-0812">Transmembrane</keyword>
<dbReference type="Gene3D" id="1.20.144.10">
    <property type="entry name" value="Phosphatidic acid phosphatase type 2/haloperoxidase"/>
    <property type="match status" value="1"/>
</dbReference>
<dbReference type="STRING" id="370764.SAMN04489810_2427"/>
<dbReference type="GO" id="GO:0005886">
    <property type="term" value="C:plasma membrane"/>
    <property type="evidence" value="ECO:0007669"/>
    <property type="project" value="UniProtKB-SubCell"/>
</dbReference>
<dbReference type="Proteomes" id="UP000199009">
    <property type="component" value="Chromosome I"/>
</dbReference>
<feature type="transmembrane region" description="Helical" evidence="7">
    <location>
        <begin position="150"/>
        <end position="169"/>
    </location>
</feature>
<accession>A0A1G8AMR3</accession>
<evidence type="ECO:0000313" key="9">
    <source>
        <dbReference type="EMBL" id="SDH22248.1"/>
    </source>
</evidence>
<feature type="transmembrane region" description="Helical" evidence="7">
    <location>
        <begin position="94"/>
        <end position="115"/>
    </location>
</feature>
<dbReference type="AlphaFoldDB" id="A0A1G8AMR3"/>
<evidence type="ECO:0000256" key="4">
    <source>
        <dbReference type="ARBA" id="ARBA00022801"/>
    </source>
</evidence>
<reference evidence="9 10" key="1">
    <citation type="submission" date="2016-10" db="EMBL/GenBank/DDBJ databases">
        <authorList>
            <person name="de Groot N.N."/>
        </authorList>
    </citation>
    <scope>NUCLEOTIDE SEQUENCE [LARGE SCALE GENOMIC DNA]</scope>
    <source>
        <strain evidence="9 10">DSM 23142</strain>
    </source>
</reference>
<evidence type="ECO:0000256" key="2">
    <source>
        <dbReference type="ARBA" id="ARBA00022475"/>
    </source>
</evidence>
<organism evidence="9 10">
    <name type="scientific">Microbacterium pygmaeum</name>
    <dbReference type="NCBI Taxonomy" id="370764"/>
    <lineage>
        <taxon>Bacteria</taxon>
        <taxon>Bacillati</taxon>
        <taxon>Actinomycetota</taxon>
        <taxon>Actinomycetes</taxon>
        <taxon>Micrococcales</taxon>
        <taxon>Microbacteriaceae</taxon>
        <taxon>Microbacterium</taxon>
    </lineage>
</organism>
<evidence type="ECO:0000256" key="5">
    <source>
        <dbReference type="ARBA" id="ARBA00022989"/>
    </source>
</evidence>
<dbReference type="InterPro" id="IPR000326">
    <property type="entry name" value="PAP2/HPO"/>
</dbReference>
<dbReference type="PANTHER" id="PTHR14969:SF62">
    <property type="entry name" value="DECAPRENYLPHOSPHORYL-5-PHOSPHORIBOSE PHOSPHATASE RV3807C-RELATED"/>
    <property type="match status" value="1"/>
</dbReference>
<evidence type="ECO:0000259" key="8">
    <source>
        <dbReference type="SMART" id="SM00014"/>
    </source>
</evidence>
<dbReference type="SMART" id="SM00014">
    <property type="entry name" value="acidPPc"/>
    <property type="match status" value="1"/>
</dbReference>
<feature type="domain" description="Phosphatidic acid phosphatase type 2/haloperoxidase" evidence="8">
    <location>
        <begin position="52"/>
        <end position="166"/>
    </location>
</feature>
<evidence type="ECO:0000256" key="3">
    <source>
        <dbReference type="ARBA" id="ARBA00022692"/>
    </source>
</evidence>
<feature type="transmembrane region" description="Helical" evidence="7">
    <location>
        <begin position="25"/>
        <end position="46"/>
    </location>
</feature>
<evidence type="ECO:0000256" key="6">
    <source>
        <dbReference type="ARBA" id="ARBA00023136"/>
    </source>
</evidence>
<dbReference type="SUPFAM" id="SSF48317">
    <property type="entry name" value="Acid phosphatase/Vanadium-dependent haloperoxidase"/>
    <property type="match status" value="1"/>
</dbReference>
<dbReference type="EMBL" id="LT629692">
    <property type="protein sequence ID" value="SDH22248.1"/>
    <property type="molecule type" value="Genomic_DNA"/>
</dbReference>
<feature type="transmembrane region" description="Helical" evidence="7">
    <location>
        <begin position="53"/>
        <end position="74"/>
    </location>
</feature>
<dbReference type="GO" id="GO:0016787">
    <property type="term" value="F:hydrolase activity"/>
    <property type="evidence" value="ECO:0007669"/>
    <property type="project" value="UniProtKB-KW"/>
</dbReference>
<protein>
    <submittedName>
        <fullName evidence="9">Undecaprenyl-diphosphatase</fullName>
    </submittedName>
</protein>
<dbReference type="Pfam" id="PF01569">
    <property type="entry name" value="PAP2"/>
    <property type="match status" value="1"/>
</dbReference>
<keyword evidence="4" id="KW-0378">Hydrolase</keyword>
<proteinExistence type="predicted"/>
<evidence type="ECO:0000256" key="1">
    <source>
        <dbReference type="ARBA" id="ARBA00004651"/>
    </source>
</evidence>
<evidence type="ECO:0000313" key="10">
    <source>
        <dbReference type="Proteomes" id="UP000199009"/>
    </source>
</evidence>
<sequence length="191" mass="20155">MQLVIAVNSVHNIVFDAVAHSINLVFGPTFALVVTASTVVVVTVLARSWVAAVRVLVLIAIPWAVTDLVKVIAGRARPDSSLLSYPTGVEPVTFSYPSGHTAFAAAWVLALVVVLSGWRFRGVVVAGALVVMILTGWSRVYLGAHYPTDVLASLLLAPVLTFGVAFLMARMPLFAPARDVPAVAQQPGSGR</sequence>
<keyword evidence="6 7" id="KW-0472">Membrane</keyword>
<keyword evidence="10" id="KW-1185">Reference proteome</keyword>
<name>A0A1G8AMR3_9MICO</name>
<dbReference type="PANTHER" id="PTHR14969">
    <property type="entry name" value="SPHINGOSINE-1-PHOSPHATE PHOSPHOHYDROLASE"/>
    <property type="match status" value="1"/>
</dbReference>
<keyword evidence="5 7" id="KW-1133">Transmembrane helix</keyword>
<dbReference type="InterPro" id="IPR036938">
    <property type="entry name" value="PAP2/HPO_sf"/>
</dbReference>
<keyword evidence="2" id="KW-1003">Cell membrane</keyword>
<comment type="subcellular location">
    <subcellularLocation>
        <location evidence="1">Cell membrane</location>
        <topology evidence="1">Multi-pass membrane protein</topology>
    </subcellularLocation>
</comment>
<evidence type="ECO:0000256" key="7">
    <source>
        <dbReference type="SAM" id="Phobius"/>
    </source>
</evidence>
<feature type="transmembrane region" description="Helical" evidence="7">
    <location>
        <begin position="122"/>
        <end position="144"/>
    </location>
</feature>